<evidence type="ECO:0000313" key="2">
    <source>
        <dbReference type="EMBL" id="ETR70132.1"/>
    </source>
</evidence>
<gene>
    <name evidence="2" type="ORF">OMM_09038</name>
</gene>
<dbReference type="AlphaFoldDB" id="A0A1V1P5H2"/>
<evidence type="ECO:0000313" key="3">
    <source>
        <dbReference type="Proteomes" id="UP000189670"/>
    </source>
</evidence>
<protein>
    <recommendedName>
        <fullName evidence="1">GmrSD restriction endonucleases N-terminal domain-containing protein</fullName>
    </recommendedName>
</protein>
<dbReference type="EMBL" id="ATBP01000480">
    <property type="protein sequence ID" value="ETR70132.1"/>
    <property type="molecule type" value="Genomic_DNA"/>
</dbReference>
<organism evidence="2 3">
    <name type="scientific">Candidatus Magnetoglobus multicellularis str. Araruama</name>
    <dbReference type="NCBI Taxonomy" id="890399"/>
    <lineage>
        <taxon>Bacteria</taxon>
        <taxon>Pseudomonadati</taxon>
        <taxon>Thermodesulfobacteriota</taxon>
        <taxon>Desulfobacteria</taxon>
        <taxon>Desulfobacterales</taxon>
        <taxon>Desulfobacteraceae</taxon>
        <taxon>Candidatus Magnetoglobus</taxon>
    </lineage>
</organism>
<dbReference type="Proteomes" id="UP000189670">
    <property type="component" value="Unassembled WGS sequence"/>
</dbReference>
<reference evidence="3" key="1">
    <citation type="submission" date="2012-11" db="EMBL/GenBank/DDBJ databases">
        <authorList>
            <person name="Lucero-Rivera Y.E."/>
            <person name="Tovar-Ramirez D."/>
        </authorList>
    </citation>
    <scope>NUCLEOTIDE SEQUENCE [LARGE SCALE GENOMIC DNA]</scope>
    <source>
        <strain evidence="3">Araruama</strain>
    </source>
</reference>
<dbReference type="PANTHER" id="PTHR39639:SF1">
    <property type="entry name" value="DUF262 DOMAIN-CONTAINING PROTEIN"/>
    <property type="match status" value="1"/>
</dbReference>
<proteinExistence type="predicted"/>
<dbReference type="InterPro" id="IPR004919">
    <property type="entry name" value="GmrSD_N"/>
</dbReference>
<comment type="caution">
    <text evidence="2">The sequence shown here is derived from an EMBL/GenBank/DDBJ whole genome shotgun (WGS) entry which is preliminary data.</text>
</comment>
<sequence>MKLEVVSEVIFEGIKILDKHIKTLDKVSDNAIVYLTPEMIVKGEIVNKNAQFIAEKTYQKFYGHRSLKSLLLVYGDFICCPEKKCSCFFKDERKIVPSDKVLVIRPLGYLTSFLSKQSRLKYLEEELHKAFITDLEYKNIFIPDTLGDDTDDILGEVRPDKKQIDPSIININQGVMTLDRILKRIKLKEIDLNVENYFQRKSGLWTDNIKSRFIEALIVKQPVPAFYFDATDDNKWLIVDGLQRLSAVKEYLIDQSFPLSGLFYLSDEFEGKTFNNLPRSAQRSIEEYEVIAYRILSPTPKEVKLKIFRSINTSALILTKQEIRHALNQGNASKWVSELAELPIFKKVIPLSEKQIERMEDRELALRYLAFRITPYQDFQYSIHDFLDKAMTKLLLKVDEEDFIKYKNELENALTTINIIFESAAFKKMMFGIDNENFINHIFEVTTFVFSQLSSTQHQNLIHKKEMVRDKAKRLKDKKEFEKSIESISPYTKEAIKIRFETLLNFVEELSK</sequence>
<dbReference type="Pfam" id="PF03235">
    <property type="entry name" value="GmrSD_N"/>
    <property type="match status" value="1"/>
</dbReference>
<name>A0A1V1P5H2_9BACT</name>
<feature type="domain" description="GmrSD restriction endonucleases N-terminal" evidence="1">
    <location>
        <begin position="194"/>
        <end position="326"/>
    </location>
</feature>
<evidence type="ECO:0000259" key="1">
    <source>
        <dbReference type="Pfam" id="PF03235"/>
    </source>
</evidence>
<accession>A0A1V1P5H2</accession>
<dbReference type="PANTHER" id="PTHR39639">
    <property type="entry name" value="CHROMOSOME 16, WHOLE GENOME SHOTGUN SEQUENCE"/>
    <property type="match status" value="1"/>
</dbReference>